<sequence length="67" mass="7017">MDGKGFVSLKPTSQGSIMVAAPVPASGARRHAWRCSVILESVGGGRGQKEDLGTRACGDFGKWRLTA</sequence>
<evidence type="ECO:0000313" key="1">
    <source>
        <dbReference type="EMBL" id="GJE97058.1"/>
    </source>
</evidence>
<name>A0A9P3GLD0_9APHY</name>
<gene>
    <name evidence="1" type="ORF">PsYK624_132680</name>
</gene>
<proteinExistence type="predicted"/>
<keyword evidence="2" id="KW-1185">Reference proteome</keyword>
<reference evidence="1 2" key="1">
    <citation type="submission" date="2021-08" db="EMBL/GenBank/DDBJ databases">
        <title>Draft Genome Sequence of Phanerochaete sordida strain YK-624.</title>
        <authorList>
            <person name="Mori T."/>
            <person name="Dohra H."/>
            <person name="Suzuki T."/>
            <person name="Kawagishi H."/>
            <person name="Hirai H."/>
        </authorList>
    </citation>
    <scope>NUCLEOTIDE SEQUENCE [LARGE SCALE GENOMIC DNA]</scope>
    <source>
        <strain evidence="1 2">YK-624</strain>
    </source>
</reference>
<comment type="caution">
    <text evidence="1">The sequence shown here is derived from an EMBL/GenBank/DDBJ whole genome shotgun (WGS) entry which is preliminary data.</text>
</comment>
<dbReference type="Proteomes" id="UP000703269">
    <property type="component" value="Unassembled WGS sequence"/>
</dbReference>
<protein>
    <submittedName>
        <fullName evidence="1">Uncharacterized protein</fullName>
    </submittedName>
</protein>
<dbReference type="AlphaFoldDB" id="A0A9P3GLD0"/>
<dbReference type="EMBL" id="BPQB01000067">
    <property type="protein sequence ID" value="GJE97058.1"/>
    <property type="molecule type" value="Genomic_DNA"/>
</dbReference>
<evidence type="ECO:0000313" key="2">
    <source>
        <dbReference type="Proteomes" id="UP000703269"/>
    </source>
</evidence>
<accession>A0A9P3GLD0</accession>
<organism evidence="1 2">
    <name type="scientific">Phanerochaete sordida</name>
    <dbReference type="NCBI Taxonomy" id="48140"/>
    <lineage>
        <taxon>Eukaryota</taxon>
        <taxon>Fungi</taxon>
        <taxon>Dikarya</taxon>
        <taxon>Basidiomycota</taxon>
        <taxon>Agaricomycotina</taxon>
        <taxon>Agaricomycetes</taxon>
        <taxon>Polyporales</taxon>
        <taxon>Phanerochaetaceae</taxon>
        <taxon>Phanerochaete</taxon>
    </lineage>
</organism>